<dbReference type="EMBL" id="JAUMKJ010000001">
    <property type="protein sequence ID" value="MDO3675410.1"/>
    <property type="molecule type" value="Genomic_DNA"/>
</dbReference>
<dbReference type="PANTHER" id="PTHR23513:SF19">
    <property type="entry name" value="MAJOR FACILITATOR SUPERFAMILY (MFS) PROFILE DOMAIN-CONTAINING PROTEIN"/>
    <property type="match status" value="1"/>
</dbReference>
<comment type="subcellular location">
    <subcellularLocation>
        <location evidence="1">Cell membrane</location>
        <topology evidence="1">Multi-pass membrane protein</topology>
    </subcellularLocation>
</comment>
<evidence type="ECO:0000256" key="1">
    <source>
        <dbReference type="ARBA" id="ARBA00004651"/>
    </source>
</evidence>
<protein>
    <submittedName>
        <fullName evidence="7">MFS transporter</fullName>
    </submittedName>
</protein>
<dbReference type="Pfam" id="PF07690">
    <property type="entry name" value="MFS_1"/>
    <property type="match status" value="1"/>
</dbReference>
<accession>A0ABT8V5Z7</accession>
<evidence type="ECO:0000256" key="6">
    <source>
        <dbReference type="SAM" id="Phobius"/>
    </source>
</evidence>
<dbReference type="CDD" id="cd06173">
    <property type="entry name" value="MFS_MefA_like"/>
    <property type="match status" value="1"/>
</dbReference>
<feature type="transmembrane region" description="Helical" evidence="6">
    <location>
        <begin position="98"/>
        <end position="115"/>
    </location>
</feature>
<dbReference type="RefSeq" id="WP_302876925.1">
    <property type="nucleotide sequence ID" value="NZ_JAUMKJ010000001.1"/>
</dbReference>
<evidence type="ECO:0000256" key="5">
    <source>
        <dbReference type="ARBA" id="ARBA00023136"/>
    </source>
</evidence>
<feature type="transmembrane region" description="Helical" evidence="6">
    <location>
        <begin position="307"/>
        <end position="325"/>
    </location>
</feature>
<feature type="transmembrane region" description="Helical" evidence="6">
    <location>
        <begin position="345"/>
        <end position="365"/>
    </location>
</feature>
<keyword evidence="3 6" id="KW-0812">Transmembrane</keyword>
<feature type="transmembrane region" description="Helical" evidence="6">
    <location>
        <begin position="251"/>
        <end position="272"/>
    </location>
</feature>
<dbReference type="SUPFAM" id="SSF103473">
    <property type="entry name" value="MFS general substrate transporter"/>
    <property type="match status" value="1"/>
</dbReference>
<feature type="transmembrane region" description="Helical" evidence="6">
    <location>
        <begin position="219"/>
        <end position="245"/>
    </location>
</feature>
<keyword evidence="2" id="KW-1003">Cell membrane</keyword>
<feature type="transmembrane region" description="Helical" evidence="6">
    <location>
        <begin position="21"/>
        <end position="48"/>
    </location>
</feature>
<evidence type="ECO:0000256" key="2">
    <source>
        <dbReference type="ARBA" id="ARBA00022475"/>
    </source>
</evidence>
<comment type="caution">
    <text evidence="7">The sequence shown here is derived from an EMBL/GenBank/DDBJ whole genome shotgun (WGS) entry which is preliminary data.</text>
</comment>
<keyword evidence="4 6" id="KW-1133">Transmembrane helix</keyword>
<keyword evidence="8" id="KW-1185">Reference proteome</keyword>
<reference evidence="7" key="1">
    <citation type="submission" date="2023-07" db="EMBL/GenBank/DDBJ databases">
        <authorList>
            <person name="Aktuganov G."/>
            <person name="Boyko T."/>
            <person name="Delegan Y."/>
            <person name="Galimzianova N."/>
            <person name="Gilvanova E."/>
            <person name="Korobov V."/>
            <person name="Kuzmina L."/>
            <person name="Melentiev A."/>
            <person name="Milman P."/>
            <person name="Ryabova A."/>
            <person name="Stupak E."/>
            <person name="Yasakov T."/>
            <person name="Zharikova N."/>
            <person name="Zhurenko E."/>
        </authorList>
    </citation>
    <scope>NUCLEOTIDE SEQUENCE</scope>
    <source>
        <strain evidence="7">IB-739</strain>
    </source>
</reference>
<evidence type="ECO:0000313" key="8">
    <source>
        <dbReference type="Proteomes" id="UP001168883"/>
    </source>
</evidence>
<evidence type="ECO:0000313" key="7">
    <source>
        <dbReference type="EMBL" id="MDO3675410.1"/>
    </source>
</evidence>
<organism evidence="7 8">
    <name type="scientific">Paenibacillus ehimensis</name>
    <dbReference type="NCBI Taxonomy" id="79264"/>
    <lineage>
        <taxon>Bacteria</taxon>
        <taxon>Bacillati</taxon>
        <taxon>Bacillota</taxon>
        <taxon>Bacilli</taxon>
        <taxon>Bacillales</taxon>
        <taxon>Paenibacillaceae</taxon>
        <taxon>Paenibacillus</taxon>
    </lineage>
</organism>
<evidence type="ECO:0000256" key="4">
    <source>
        <dbReference type="ARBA" id="ARBA00022989"/>
    </source>
</evidence>
<dbReference type="InterPro" id="IPR011701">
    <property type="entry name" value="MFS"/>
</dbReference>
<dbReference type="PANTHER" id="PTHR23513">
    <property type="entry name" value="INTEGRAL MEMBRANE EFFLUX PROTEIN-RELATED"/>
    <property type="match status" value="1"/>
</dbReference>
<keyword evidence="5 6" id="KW-0472">Membrane</keyword>
<evidence type="ECO:0000256" key="3">
    <source>
        <dbReference type="ARBA" id="ARBA00022692"/>
    </source>
</evidence>
<feature type="transmembrane region" description="Helical" evidence="6">
    <location>
        <begin position="284"/>
        <end position="301"/>
    </location>
</feature>
<name>A0ABT8V5Z7_9BACL</name>
<dbReference type="Gene3D" id="1.20.1250.20">
    <property type="entry name" value="MFS general substrate transporter like domains"/>
    <property type="match status" value="2"/>
</dbReference>
<feature type="transmembrane region" description="Helical" evidence="6">
    <location>
        <begin position="371"/>
        <end position="391"/>
    </location>
</feature>
<proteinExistence type="predicted"/>
<dbReference type="Proteomes" id="UP001168883">
    <property type="component" value="Unassembled WGS sequence"/>
</dbReference>
<sequence>MIKRNFYLLWGSQVISNIADIVYLMAVISFVFGTTHSLLTTVIVPLIRFGSQTISGLIFPVVVSRFKLANILIFAQFSQFAIFSCFMFFYLLNQSIPLALMFSLIFFISFFDGWVKPCRNSLLPRIVSKEELVRANGLVSTSDQIIKCSSWAFSGVLVIMLGTFNSMIIVLASLFIATILASLIKDKSEQDNKSYDSKWKQAAEGWKTSFRDKRIRTVFIVDAIDTIGGTAWLGAFVLAFCVQVLHKDESWWGLANGSFFAGSIIGGLLVVSVSNYFNNKKFPFMLWGLAIYAVIAGAFAFNGNPFVAIALMFIMGPPLQVTAVIRRTLIQENAEKDKLPKVMACLEVINNVVFSASLLSLGWVADTFGIQTIYAIASLVTLGSVVIGITSRSNFAEQKTKSLQSEAVRY</sequence>
<dbReference type="InterPro" id="IPR036259">
    <property type="entry name" value="MFS_trans_sf"/>
</dbReference>
<feature type="transmembrane region" description="Helical" evidence="6">
    <location>
        <begin position="151"/>
        <end position="184"/>
    </location>
</feature>
<gene>
    <name evidence="7" type="ORF">Q3C12_00220</name>
</gene>